<gene>
    <name evidence="4" type="ORF">Ahy_B06g083378</name>
</gene>
<evidence type="ECO:0000313" key="5">
    <source>
        <dbReference type="Proteomes" id="UP000289738"/>
    </source>
</evidence>
<keyword evidence="1" id="KW-0862">Zinc</keyword>
<keyword evidence="1" id="KW-0863">Zinc-finger</keyword>
<evidence type="ECO:0000256" key="1">
    <source>
        <dbReference type="PROSITE-ProRule" id="PRU00047"/>
    </source>
</evidence>
<evidence type="ECO:0000313" key="4">
    <source>
        <dbReference type="EMBL" id="RYR03943.1"/>
    </source>
</evidence>
<dbReference type="AlphaFoldDB" id="A0A444YPQ0"/>
<name>A0A444YPQ0_ARAHY</name>
<dbReference type="InterPro" id="IPR001878">
    <property type="entry name" value="Znf_CCHC"/>
</dbReference>
<dbReference type="Gene3D" id="4.10.60.10">
    <property type="entry name" value="Zinc finger, CCHC-type"/>
    <property type="match status" value="1"/>
</dbReference>
<dbReference type="SUPFAM" id="SSF57756">
    <property type="entry name" value="Retrovirus zinc finger-like domains"/>
    <property type="match status" value="1"/>
</dbReference>
<dbReference type="GO" id="GO:0003676">
    <property type="term" value="F:nucleic acid binding"/>
    <property type="evidence" value="ECO:0007669"/>
    <property type="project" value="InterPro"/>
</dbReference>
<dbReference type="PROSITE" id="PS50158">
    <property type="entry name" value="ZF_CCHC"/>
    <property type="match status" value="1"/>
</dbReference>
<dbReference type="EMBL" id="SDMP01000016">
    <property type="protein sequence ID" value="RYR03943.1"/>
    <property type="molecule type" value="Genomic_DNA"/>
</dbReference>
<organism evidence="4 5">
    <name type="scientific">Arachis hypogaea</name>
    <name type="common">Peanut</name>
    <dbReference type="NCBI Taxonomy" id="3818"/>
    <lineage>
        <taxon>Eukaryota</taxon>
        <taxon>Viridiplantae</taxon>
        <taxon>Streptophyta</taxon>
        <taxon>Embryophyta</taxon>
        <taxon>Tracheophyta</taxon>
        <taxon>Spermatophyta</taxon>
        <taxon>Magnoliopsida</taxon>
        <taxon>eudicotyledons</taxon>
        <taxon>Gunneridae</taxon>
        <taxon>Pentapetalae</taxon>
        <taxon>rosids</taxon>
        <taxon>fabids</taxon>
        <taxon>Fabales</taxon>
        <taxon>Fabaceae</taxon>
        <taxon>Papilionoideae</taxon>
        <taxon>50 kb inversion clade</taxon>
        <taxon>dalbergioids sensu lato</taxon>
        <taxon>Dalbergieae</taxon>
        <taxon>Pterocarpus clade</taxon>
        <taxon>Arachis</taxon>
    </lineage>
</organism>
<protein>
    <recommendedName>
        <fullName evidence="3">CCHC-type domain-containing protein</fullName>
    </recommendedName>
</protein>
<accession>A0A444YPQ0</accession>
<keyword evidence="5" id="KW-1185">Reference proteome</keyword>
<reference evidence="4 5" key="1">
    <citation type="submission" date="2019-01" db="EMBL/GenBank/DDBJ databases">
        <title>Sequencing of cultivated peanut Arachis hypogaea provides insights into genome evolution and oil improvement.</title>
        <authorList>
            <person name="Chen X."/>
        </authorList>
    </citation>
    <scope>NUCLEOTIDE SEQUENCE [LARGE SCALE GENOMIC DNA]</scope>
    <source>
        <strain evidence="5">cv. Fuhuasheng</strain>
        <tissue evidence="4">Leaves</tissue>
    </source>
</reference>
<evidence type="ECO:0000256" key="2">
    <source>
        <dbReference type="SAM" id="MobiDB-lite"/>
    </source>
</evidence>
<dbReference type="SMART" id="SM00343">
    <property type="entry name" value="ZnF_C2HC"/>
    <property type="match status" value="1"/>
</dbReference>
<proteinExistence type="predicted"/>
<feature type="region of interest" description="Disordered" evidence="2">
    <location>
        <begin position="33"/>
        <end position="68"/>
    </location>
</feature>
<keyword evidence="1" id="KW-0479">Metal-binding</keyword>
<evidence type="ECO:0000259" key="3">
    <source>
        <dbReference type="PROSITE" id="PS50158"/>
    </source>
</evidence>
<dbReference type="Proteomes" id="UP000289738">
    <property type="component" value="Chromosome B06"/>
</dbReference>
<comment type="caution">
    <text evidence="4">The sequence shown here is derived from an EMBL/GenBank/DDBJ whole genome shotgun (WGS) entry which is preliminary data.</text>
</comment>
<feature type="domain" description="CCHC-type" evidence="3">
    <location>
        <begin position="92"/>
        <end position="106"/>
    </location>
</feature>
<sequence>MTTVTPLEIRIFSELVNKARVVEDCIKKVSEGREDHDYTDNQARGDYLGPRGQNFKRNGEGKRSRAYSPDMRCPECGNYHLNKPCRLGTKLCYKCGAPRHLVRDCPHQGTHEAGQSQQQG</sequence>
<dbReference type="Pfam" id="PF00098">
    <property type="entry name" value="zf-CCHC"/>
    <property type="match status" value="1"/>
</dbReference>
<dbReference type="InterPro" id="IPR036875">
    <property type="entry name" value="Znf_CCHC_sf"/>
</dbReference>
<dbReference type="GO" id="GO:0008270">
    <property type="term" value="F:zinc ion binding"/>
    <property type="evidence" value="ECO:0007669"/>
    <property type="project" value="UniProtKB-KW"/>
</dbReference>